<feature type="transmembrane region" description="Helical" evidence="1">
    <location>
        <begin position="7"/>
        <end position="28"/>
    </location>
</feature>
<dbReference type="EMBL" id="BHZD01000001">
    <property type="protein sequence ID" value="GCD47881.1"/>
    <property type="molecule type" value="Genomic_DNA"/>
</dbReference>
<accession>A0A401WF12</accession>
<evidence type="ECO:0000313" key="2">
    <source>
        <dbReference type="EMBL" id="GCD47881.1"/>
    </source>
</evidence>
<protein>
    <submittedName>
        <fullName evidence="2">Uncharacterized protein</fullName>
    </submittedName>
</protein>
<organism evidence="2 3">
    <name type="scientific">Streptomyces paromomycinus</name>
    <name type="common">Streptomyces rimosus subsp. paromomycinus</name>
    <dbReference type="NCBI Taxonomy" id="92743"/>
    <lineage>
        <taxon>Bacteria</taxon>
        <taxon>Bacillati</taxon>
        <taxon>Actinomycetota</taxon>
        <taxon>Actinomycetes</taxon>
        <taxon>Kitasatosporales</taxon>
        <taxon>Streptomycetaceae</taxon>
        <taxon>Streptomyces</taxon>
    </lineage>
</organism>
<evidence type="ECO:0000313" key="3">
    <source>
        <dbReference type="Proteomes" id="UP000286746"/>
    </source>
</evidence>
<proteinExistence type="predicted"/>
<name>A0A401WF12_STREY</name>
<reference evidence="2 3" key="1">
    <citation type="submission" date="2018-11" db="EMBL/GenBank/DDBJ databases">
        <title>Whole genome sequence of Streptomyces paromomycinus NBRC 15454(T).</title>
        <authorList>
            <person name="Komaki H."/>
            <person name="Tamura T."/>
        </authorList>
    </citation>
    <scope>NUCLEOTIDE SEQUENCE [LARGE SCALE GENOMIC DNA]</scope>
    <source>
        <strain evidence="2 3">NBRC 15454</strain>
    </source>
</reference>
<keyword evidence="1" id="KW-1133">Transmembrane helix</keyword>
<dbReference type="Proteomes" id="UP000286746">
    <property type="component" value="Unassembled WGS sequence"/>
</dbReference>
<evidence type="ECO:0000256" key="1">
    <source>
        <dbReference type="SAM" id="Phobius"/>
    </source>
</evidence>
<feature type="transmembrane region" description="Helical" evidence="1">
    <location>
        <begin position="40"/>
        <end position="59"/>
    </location>
</feature>
<dbReference type="RefSeq" id="WP_125057899.1">
    <property type="nucleotide sequence ID" value="NZ_BHZD01000001.1"/>
</dbReference>
<sequence length="64" mass="6533">MSVNFRIALRCTGIAFVAVLVVGVTLVTPSPTGFPVPQDSLWVLLLASALTPAAAVRGGTGPVR</sequence>
<keyword evidence="1" id="KW-0812">Transmembrane</keyword>
<keyword evidence="3" id="KW-1185">Reference proteome</keyword>
<keyword evidence="1" id="KW-0472">Membrane</keyword>
<gene>
    <name evidence="2" type="ORF">GKJPGBOP_07675</name>
</gene>
<dbReference type="AlphaFoldDB" id="A0A401WF12"/>
<comment type="caution">
    <text evidence="2">The sequence shown here is derived from an EMBL/GenBank/DDBJ whole genome shotgun (WGS) entry which is preliminary data.</text>
</comment>